<proteinExistence type="inferred from homology"/>
<evidence type="ECO:0000256" key="2">
    <source>
        <dbReference type="ARBA" id="ARBA00022694"/>
    </source>
</evidence>
<dbReference type="EMBL" id="CP042425">
    <property type="protein sequence ID" value="QEL19041.1"/>
    <property type="molecule type" value="Genomic_DNA"/>
</dbReference>
<dbReference type="GO" id="GO:0046872">
    <property type="term" value="F:metal ion binding"/>
    <property type="evidence" value="ECO:0007669"/>
    <property type="project" value="UniProtKB-KW"/>
</dbReference>
<feature type="domain" description="Archease" evidence="5">
    <location>
        <begin position="6"/>
        <end position="139"/>
    </location>
</feature>
<dbReference type="GO" id="GO:0008033">
    <property type="term" value="P:tRNA processing"/>
    <property type="evidence" value="ECO:0007669"/>
    <property type="project" value="UniProtKB-KW"/>
</dbReference>
<evidence type="ECO:0000313" key="6">
    <source>
        <dbReference type="EMBL" id="QEL19041.1"/>
    </source>
</evidence>
<dbReference type="AlphaFoldDB" id="A0A5C1AIP9"/>
<keyword evidence="4" id="KW-0106">Calcium</keyword>
<dbReference type="Proteomes" id="UP000324974">
    <property type="component" value="Chromosome"/>
</dbReference>
<evidence type="ECO:0000256" key="1">
    <source>
        <dbReference type="ARBA" id="ARBA00007963"/>
    </source>
</evidence>
<dbReference type="PANTHER" id="PTHR12682:SF11">
    <property type="entry name" value="PROTEIN ARCHEASE"/>
    <property type="match status" value="1"/>
</dbReference>
<evidence type="ECO:0000313" key="7">
    <source>
        <dbReference type="Proteomes" id="UP000324974"/>
    </source>
</evidence>
<evidence type="ECO:0000256" key="4">
    <source>
        <dbReference type="ARBA" id="ARBA00022837"/>
    </source>
</evidence>
<dbReference type="InterPro" id="IPR036820">
    <property type="entry name" value="Archease_dom_sf"/>
</dbReference>
<keyword evidence="3" id="KW-0479">Metal-binding</keyword>
<evidence type="ECO:0000259" key="5">
    <source>
        <dbReference type="Pfam" id="PF01951"/>
    </source>
</evidence>
<comment type="similarity">
    <text evidence="1">Belongs to the archease family.</text>
</comment>
<name>A0A5C1AIP9_9BACT</name>
<dbReference type="SUPFAM" id="SSF69819">
    <property type="entry name" value="MTH1598-like"/>
    <property type="match status" value="1"/>
</dbReference>
<gene>
    <name evidence="6" type="ORF">PX52LOC_06095</name>
</gene>
<accession>A0A5C1AIP9</accession>
<dbReference type="KEGG" id="lrs:PX52LOC_06095"/>
<organism evidence="6 7">
    <name type="scientific">Limnoglobus roseus</name>
    <dbReference type="NCBI Taxonomy" id="2598579"/>
    <lineage>
        <taxon>Bacteria</taxon>
        <taxon>Pseudomonadati</taxon>
        <taxon>Planctomycetota</taxon>
        <taxon>Planctomycetia</taxon>
        <taxon>Gemmatales</taxon>
        <taxon>Gemmataceae</taxon>
        <taxon>Limnoglobus</taxon>
    </lineage>
</organism>
<protein>
    <submittedName>
        <fullName evidence="6">Archease</fullName>
    </submittedName>
</protein>
<dbReference type="Gene3D" id="3.55.10.10">
    <property type="entry name" value="Archease domain"/>
    <property type="match status" value="1"/>
</dbReference>
<dbReference type="Pfam" id="PF01951">
    <property type="entry name" value="Archease"/>
    <property type="match status" value="1"/>
</dbReference>
<dbReference type="PANTHER" id="PTHR12682">
    <property type="entry name" value="ARCHEASE"/>
    <property type="match status" value="1"/>
</dbReference>
<reference evidence="7" key="1">
    <citation type="submission" date="2019-08" db="EMBL/GenBank/DDBJ databases">
        <title>Limnoglobus roseus gen. nov., sp. nov., a novel freshwater planctomycete with a giant genome from the family Gemmataceae.</title>
        <authorList>
            <person name="Kulichevskaya I.S."/>
            <person name="Naumoff D.G."/>
            <person name="Miroshnikov K."/>
            <person name="Ivanova A."/>
            <person name="Philippov D.A."/>
            <person name="Hakobyan A."/>
            <person name="Rijpstra I.C."/>
            <person name="Sinninghe Damste J.S."/>
            <person name="Liesack W."/>
            <person name="Dedysh S.N."/>
        </authorList>
    </citation>
    <scope>NUCLEOTIDE SEQUENCE [LARGE SCALE GENOMIC DNA]</scope>
    <source>
        <strain evidence="7">PX52</strain>
    </source>
</reference>
<keyword evidence="7" id="KW-1185">Reference proteome</keyword>
<keyword evidence="2" id="KW-0819">tRNA processing</keyword>
<evidence type="ECO:0000256" key="3">
    <source>
        <dbReference type="ARBA" id="ARBA00022723"/>
    </source>
</evidence>
<dbReference type="InterPro" id="IPR023572">
    <property type="entry name" value="Archease_dom"/>
</dbReference>
<dbReference type="InterPro" id="IPR002804">
    <property type="entry name" value="Archease"/>
</dbReference>
<sequence>MATMHELFDHTADLGLRITAPDLNALFAEAGECLFSAVVEDVASIRPTTAATIGLTGDDREFLLFDWLRELLMQFEMEHMLYGRFDVQVRPDGLTATAWGEPLDRGRHHLSHEVKAITYHELKVVETDGGWLAEVIVDI</sequence>